<dbReference type="Proteomes" id="UP000257123">
    <property type="component" value="Unassembled WGS sequence"/>
</dbReference>
<protein>
    <submittedName>
        <fullName evidence="2">Flavoprotein reductase</fullName>
    </submittedName>
</protein>
<evidence type="ECO:0000313" key="4">
    <source>
        <dbReference type="Proteomes" id="UP000256877"/>
    </source>
</evidence>
<evidence type="ECO:0000259" key="1">
    <source>
        <dbReference type="Pfam" id="PF07992"/>
    </source>
</evidence>
<dbReference type="PANTHER" id="PTHR43755">
    <property type="match status" value="1"/>
</dbReference>
<evidence type="ECO:0000313" key="2">
    <source>
        <dbReference type="EMBL" id="RFA93803.1"/>
    </source>
</evidence>
<dbReference type="AlphaFoldDB" id="A0A371QV18"/>
<gene>
    <name evidence="2" type="ORF">CGL51_12230</name>
    <name evidence="3" type="ORF">CGL52_06390</name>
</gene>
<accession>A0A371QV18</accession>
<dbReference type="RefSeq" id="WP_116421909.1">
    <property type="nucleotide sequence ID" value="NZ_NMUE01000055.1"/>
</dbReference>
<dbReference type="EMBL" id="NMUE01000055">
    <property type="protein sequence ID" value="RFA93803.1"/>
    <property type="molecule type" value="Genomic_DNA"/>
</dbReference>
<dbReference type="Proteomes" id="UP000256877">
    <property type="component" value="Unassembled WGS sequence"/>
</dbReference>
<name>A0A371QV18_9CREN</name>
<sequence length="380" mass="41808">MKSVVIIGGGVGGLFTANKLASKLSAEIRRGEVSVTVVEPQDRQVYQPGFLYVPFKELTPDVMFKPVSKLVSPLVKVEREPAAKIDLSAKKIVLQSGKELKYDYLIVATGAVVKTGSYPGFGEAWHTLWTYEGAKRLREALRRFNGGTIVVSVTSTPYKCPVAPYEFLGLLNDYLMATGLRAKTKVIFTTVAPHLHAQPQVNKFLEEIMRMWGFDYKTKFQVNAIEPGKISGPEEIKADLIVAVPPHGGSEVVTKSGIGDQAGWVPVDRHTLQIQAQGATGAEYAIGDATNLPVPKAGSVAHFQSEIVSSRIAEEIQLGYSDTKYDGRVICFILTGFEEATVVSWNYENPAKYPPPPSRFFNRLKDMTNYSIWSVMRCGL</sequence>
<feature type="domain" description="FAD/NAD(P)-binding" evidence="1">
    <location>
        <begin position="3"/>
        <end position="294"/>
    </location>
</feature>
<proteinExistence type="predicted"/>
<dbReference type="EMBL" id="NMUF01000014">
    <property type="protein sequence ID" value="RFA98647.1"/>
    <property type="molecule type" value="Genomic_DNA"/>
</dbReference>
<evidence type="ECO:0000313" key="5">
    <source>
        <dbReference type="Proteomes" id="UP000257123"/>
    </source>
</evidence>
<dbReference type="InterPro" id="IPR023753">
    <property type="entry name" value="FAD/NAD-binding_dom"/>
</dbReference>
<dbReference type="InterPro" id="IPR052541">
    <property type="entry name" value="SQRD"/>
</dbReference>
<dbReference type="OrthoDB" id="38899at2157"/>
<dbReference type="PANTHER" id="PTHR43755:SF1">
    <property type="entry name" value="FAD-DEPENDENT PYRIDINE NUCLEOTIDE-DISULPHIDE OXIDOREDUCTASE"/>
    <property type="match status" value="1"/>
</dbReference>
<dbReference type="InterPro" id="IPR036188">
    <property type="entry name" value="FAD/NAD-bd_sf"/>
</dbReference>
<dbReference type="Gene3D" id="3.50.50.60">
    <property type="entry name" value="FAD/NAD(P)-binding domain"/>
    <property type="match status" value="2"/>
</dbReference>
<evidence type="ECO:0000313" key="3">
    <source>
        <dbReference type="EMBL" id="RFA98647.1"/>
    </source>
</evidence>
<dbReference type="SUPFAM" id="SSF51905">
    <property type="entry name" value="FAD/NAD(P)-binding domain"/>
    <property type="match status" value="2"/>
</dbReference>
<organism evidence="2 5">
    <name type="scientific">Pyrobaculum aerophilum</name>
    <dbReference type="NCBI Taxonomy" id="13773"/>
    <lineage>
        <taxon>Archaea</taxon>
        <taxon>Thermoproteota</taxon>
        <taxon>Thermoprotei</taxon>
        <taxon>Thermoproteales</taxon>
        <taxon>Thermoproteaceae</taxon>
        <taxon>Pyrobaculum</taxon>
    </lineage>
</organism>
<dbReference type="GO" id="GO:0016491">
    <property type="term" value="F:oxidoreductase activity"/>
    <property type="evidence" value="ECO:0007669"/>
    <property type="project" value="InterPro"/>
</dbReference>
<comment type="caution">
    <text evidence="2">The sequence shown here is derived from an EMBL/GenBank/DDBJ whole genome shotgun (WGS) entry which is preliminary data.</text>
</comment>
<dbReference type="Pfam" id="PF07992">
    <property type="entry name" value="Pyr_redox_2"/>
    <property type="match status" value="1"/>
</dbReference>
<reference evidence="4 5" key="1">
    <citation type="submission" date="2017-07" db="EMBL/GenBank/DDBJ databases">
        <title>Draft genome sequence of aerobic hyperthermophilic archaea, Pyrobaculum aerophilum YKB31 and YKB32.</title>
        <authorList>
            <person name="Mochizuki T."/>
            <person name="Berliner A.J."/>
            <person name="Yoshida-Takashima Y."/>
            <person name="Takaki Y."/>
            <person name="Nunoura T."/>
            <person name="Takai K."/>
        </authorList>
    </citation>
    <scope>NUCLEOTIDE SEQUENCE [LARGE SCALE GENOMIC DNA]</scope>
    <source>
        <strain evidence="2 5">YKB31</strain>
        <strain evidence="3 4">YKB32</strain>
    </source>
</reference>